<comment type="caution">
    <text evidence="7">The sequence shown here is derived from an EMBL/GenBank/DDBJ whole genome shotgun (WGS) entry which is preliminary data.</text>
</comment>
<dbReference type="EMBL" id="JBHUMZ010000016">
    <property type="protein sequence ID" value="MFD2638227.1"/>
    <property type="molecule type" value="Genomic_DNA"/>
</dbReference>
<dbReference type="InterPro" id="IPR053149">
    <property type="entry name" value="TPK"/>
</dbReference>
<dbReference type="NCBIfam" id="TIGR01378">
    <property type="entry name" value="thi_PPkinase"/>
    <property type="match status" value="1"/>
</dbReference>
<evidence type="ECO:0000256" key="2">
    <source>
        <dbReference type="ARBA" id="ARBA00022741"/>
    </source>
</evidence>
<dbReference type="SUPFAM" id="SSF63862">
    <property type="entry name" value="Thiamin pyrophosphokinase, substrate-binding domain"/>
    <property type="match status" value="1"/>
</dbReference>
<evidence type="ECO:0000259" key="6">
    <source>
        <dbReference type="SMART" id="SM00983"/>
    </source>
</evidence>
<dbReference type="InterPro" id="IPR006282">
    <property type="entry name" value="Thi_PPkinase"/>
</dbReference>
<proteinExistence type="predicted"/>
<evidence type="ECO:0000256" key="5">
    <source>
        <dbReference type="NCBIfam" id="TIGR01378"/>
    </source>
</evidence>
<dbReference type="SUPFAM" id="SSF63999">
    <property type="entry name" value="Thiamin pyrophosphokinase, catalytic domain"/>
    <property type="match status" value="1"/>
</dbReference>
<gene>
    <name evidence="7" type="ORF">ACFSW4_05080</name>
</gene>
<keyword evidence="8" id="KW-1185">Reference proteome</keyword>
<dbReference type="InterPro" id="IPR036371">
    <property type="entry name" value="TPK_B1-bd_sf"/>
</dbReference>
<keyword evidence="3" id="KW-0418">Kinase</keyword>
<dbReference type="Pfam" id="PF04263">
    <property type="entry name" value="TPK_catalytic"/>
    <property type="match status" value="1"/>
</dbReference>
<evidence type="ECO:0000256" key="1">
    <source>
        <dbReference type="ARBA" id="ARBA00022679"/>
    </source>
</evidence>
<sequence length="213" mass="23934">MTKVGIVAAGPVAEIPDLTAYPHIDYWIGVDEGAKHLYDLGIKTDLVMGDFDSLDSNLIEKIKSNARNVIEFPAIKDETDLELAFIEAINEKPEQVLVFGATGGRLDHAWINVQLMKLFSEHHIDAWLINKQNEMSLKLPGTYDMIQDSLFPYVSFLAYSEKVENLSLKGFKYPLNETTIVQGSSLTISNEWSEKKGTYFFTSGILLVIKSRD</sequence>
<dbReference type="RefSeq" id="WP_377327870.1">
    <property type="nucleotide sequence ID" value="NZ_JBHUMZ010000016.1"/>
</dbReference>
<dbReference type="SMART" id="SM00983">
    <property type="entry name" value="TPK_B1_binding"/>
    <property type="match status" value="1"/>
</dbReference>
<protein>
    <recommendedName>
        <fullName evidence="5">Thiamine diphosphokinase</fullName>
        <ecNumber evidence="5">2.7.6.2</ecNumber>
    </recommendedName>
</protein>
<dbReference type="Proteomes" id="UP001597452">
    <property type="component" value="Unassembled WGS sequence"/>
</dbReference>
<keyword evidence="1 7" id="KW-0808">Transferase</keyword>
<dbReference type="PANTHER" id="PTHR41299:SF1">
    <property type="entry name" value="THIAMINE PYROPHOSPHOKINASE"/>
    <property type="match status" value="1"/>
</dbReference>
<evidence type="ECO:0000313" key="7">
    <source>
        <dbReference type="EMBL" id="MFD2638227.1"/>
    </source>
</evidence>
<evidence type="ECO:0000313" key="8">
    <source>
        <dbReference type="Proteomes" id="UP001597452"/>
    </source>
</evidence>
<dbReference type="Pfam" id="PF04265">
    <property type="entry name" value="TPK_B1_binding"/>
    <property type="match status" value="1"/>
</dbReference>
<feature type="domain" description="Thiamin pyrophosphokinase thiamin-binding" evidence="6">
    <location>
        <begin position="141"/>
        <end position="207"/>
    </location>
</feature>
<organism evidence="7 8">
    <name type="scientific">Piscibacillus salipiscarius</name>
    <dbReference type="NCBI Taxonomy" id="299480"/>
    <lineage>
        <taxon>Bacteria</taxon>
        <taxon>Bacillati</taxon>
        <taxon>Bacillota</taxon>
        <taxon>Bacilli</taxon>
        <taxon>Bacillales</taxon>
        <taxon>Bacillaceae</taxon>
        <taxon>Piscibacillus</taxon>
    </lineage>
</organism>
<reference evidence="8" key="1">
    <citation type="journal article" date="2019" name="Int. J. Syst. Evol. Microbiol.">
        <title>The Global Catalogue of Microorganisms (GCM) 10K type strain sequencing project: providing services to taxonomists for standard genome sequencing and annotation.</title>
        <authorList>
            <consortium name="The Broad Institute Genomics Platform"/>
            <consortium name="The Broad Institute Genome Sequencing Center for Infectious Disease"/>
            <person name="Wu L."/>
            <person name="Ma J."/>
        </authorList>
    </citation>
    <scope>NUCLEOTIDE SEQUENCE [LARGE SCALE GENOMIC DNA]</scope>
    <source>
        <strain evidence="8">TISTR 1571</strain>
    </source>
</reference>
<evidence type="ECO:0000256" key="4">
    <source>
        <dbReference type="ARBA" id="ARBA00022840"/>
    </source>
</evidence>
<dbReference type="InterPro" id="IPR007373">
    <property type="entry name" value="Thiamin_PyroPKinase_B1-bd"/>
</dbReference>
<keyword evidence="2" id="KW-0547">Nucleotide-binding</keyword>
<keyword evidence="4" id="KW-0067">ATP-binding</keyword>
<evidence type="ECO:0000256" key="3">
    <source>
        <dbReference type="ARBA" id="ARBA00022777"/>
    </source>
</evidence>
<dbReference type="PANTHER" id="PTHR41299">
    <property type="entry name" value="THIAMINE PYROPHOSPHOKINASE"/>
    <property type="match status" value="1"/>
</dbReference>
<dbReference type="Gene3D" id="3.40.50.10240">
    <property type="entry name" value="Thiamin pyrophosphokinase, catalytic domain"/>
    <property type="match status" value="1"/>
</dbReference>
<name>A0ABW5Q8P3_9BACI</name>
<dbReference type="InterPro" id="IPR007371">
    <property type="entry name" value="TPK_catalytic"/>
</dbReference>
<dbReference type="EC" id="2.7.6.2" evidence="5"/>
<accession>A0ABW5Q8P3</accession>
<dbReference type="InterPro" id="IPR036759">
    <property type="entry name" value="TPK_catalytic_sf"/>
</dbReference>
<dbReference type="GO" id="GO:0004788">
    <property type="term" value="F:thiamine diphosphokinase activity"/>
    <property type="evidence" value="ECO:0007669"/>
    <property type="project" value="UniProtKB-EC"/>
</dbReference>
<dbReference type="CDD" id="cd07995">
    <property type="entry name" value="TPK"/>
    <property type="match status" value="1"/>
</dbReference>